<dbReference type="InterPro" id="IPR013154">
    <property type="entry name" value="ADH-like_N"/>
</dbReference>
<dbReference type="Pfam" id="PF08240">
    <property type="entry name" value="ADH_N"/>
    <property type="match status" value="1"/>
</dbReference>
<dbReference type="AlphaFoldDB" id="A0A0A2Y305"/>
<organism evidence="8 9">
    <name type="scientific">Gallibacterium genomosp. 2</name>
    <dbReference type="NCBI Taxonomy" id="155517"/>
    <lineage>
        <taxon>Bacteria</taxon>
        <taxon>Pseudomonadati</taxon>
        <taxon>Pseudomonadota</taxon>
        <taxon>Gammaproteobacteria</taxon>
        <taxon>Pasteurellales</taxon>
        <taxon>Pasteurellaceae</taxon>
        <taxon>Gallibacterium</taxon>
    </lineage>
</organism>
<dbReference type="EMBL" id="JPXY01000029">
    <property type="protein sequence ID" value="KGQ31874.1"/>
    <property type="molecule type" value="Genomic_DNA"/>
</dbReference>
<dbReference type="Proteomes" id="UP000030418">
    <property type="component" value="Unassembled WGS sequence"/>
</dbReference>
<dbReference type="Gene3D" id="3.40.50.720">
    <property type="entry name" value="NAD(P)-binding Rossmann-like Domain"/>
    <property type="match status" value="1"/>
</dbReference>
<dbReference type="PANTHER" id="PTHR43161:SF9">
    <property type="entry name" value="SORBITOL DEHYDROGENASE"/>
    <property type="match status" value="1"/>
</dbReference>
<dbReference type="GO" id="GO:0016491">
    <property type="term" value="F:oxidoreductase activity"/>
    <property type="evidence" value="ECO:0007669"/>
    <property type="project" value="UniProtKB-KW"/>
</dbReference>
<comment type="similarity">
    <text evidence="2">Belongs to the zinc-containing alcohol dehydrogenase family.</text>
</comment>
<proteinExistence type="inferred from homology"/>
<protein>
    <submittedName>
        <fullName evidence="8">L-idonate 5-dehydrogenase</fullName>
    </submittedName>
</protein>
<name>A0A0A2Y305_9PAST</name>
<evidence type="ECO:0000259" key="7">
    <source>
        <dbReference type="Pfam" id="PF08240"/>
    </source>
</evidence>
<gene>
    <name evidence="8" type="ORF">P375_06840</name>
</gene>
<accession>A0A0A2Y305</accession>
<feature type="domain" description="Alcohol dehydrogenase-like N-terminal" evidence="7">
    <location>
        <begin position="31"/>
        <end position="136"/>
    </location>
</feature>
<dbReference type="InterPro" id="IPR011032">
    <property type="entry name" value="GroES-like_sf"/>
</dbReference>
<dbReference type="Pfam" id="PF00107">
    <property type="entry name" value="ADH_zinc_N"/>
    <property type="match status" value="1"/>
</dbReference>
<keyword evidence="4" id="KW-0862">Zinc</keyword>
<dbReference type="PANTHER" id="PTHR43161">
    <property type="entry name" value="SORBITOL DEHYDROGENASE"/>
    <property type="match status" value="1"/>
</dbReference>
<dbReference type="RefSeq" id="WP_052121813.1">
    <property type="nucleotide sequence ID" value="NZ_JPXY01000029.1"/>
</dbReference>
<evidence type="ECO:0000256" key="3">
    <source>
        <dbReference type="ARBA" id="ARBA00022723"/>
    </source>
</evidence>
<comment type="cofactor">
    <cofactor evidence="1">
        <name>Zn(2+)</name>
        <dbReference type="ChEBI" id="CHEBI:29105"/>
    </cofactor>
</comment>
<dbReference type="SUPFAM" id="SSF50129">
    <property type="entry name" value="GroES-like"/>
    <property type="match status" value="1"/>
</dbReference>
<evidence type="ECO:0000256" key="4">
    <source>
        <dbReference type="ARBA" id="ARBA00022833"/>
    </source>
</evidence>
<evidence type="ECO:0000259" key="6">
    <source>
        <dbReference type="Pfam" id="PF00107"/>
    </source>
</evidence>
<sequence>MAEIYKSECVKVSGAHQIQITTAEVSTKEGNESIVKISRGGICGSDIHYYQEGGVGNFSLKHPMILGHEVVGILENKKQAVAINPSKPCLKCKYCLSGKSNQCLNMRFFGSAMLNPHIDGGFSQYVAVRNDQIVPYDNRIPSKIMVFAEPLAVAVHAVNQAGSLVGKKVLVTGCGPIGSLVVAACKKAGAVEIVASDIQESCRNSAIAMGATSAINPLENQEQYFQDKGYFDVSFEASGANSAINFAIDATKATGTIIQIGMAKGDAPVPITKFLAKELTYRGAFRFTNEFEVAVRWLEQGLINPLPLLSHEFSYRDAEKALQTASDKSVAIKVQLKFEE</sequence>
<keyword evidence="5" id="KW-0560">Oxidoreductase</keyword>
<evidence type="ECO:0000256" key="1">
    <source>
        <dbReference type="ARBA" id="ARBA00001947"/>
    </source>
</evidence>
<dbReference type="SUPFAM" id="SSF51735">
    <property type="entry name" value="NAD(P)-binding Rossmann-fold domains"/>
    <property type="match status" value="1"/>
</dbReference>
<keyword evidence="9" id="KW-1185">Reference proteome</keyword>
<dbReference type="InterPro" id="IPR013149">
    <property type="entry name" value="ADH-like_C"/>
</dbReference>
<reference evidence="8 9" key="1">
    <citation type="submission" date="2014-08" db="EMBL/GenBank/DDBJ databases">
        <title>Chaperone-usher fimbriae in a diverse selection of Gallibacterium genomes.</title>
        <authorList>
            <person name="Kudirkiene E."/>
            <person name="Bager R.J."/>
            <person name="Johnson T.J."/>
            <person name="Bojesen A.M."/>
        </authorList>
    </citation>
    <scope>NUCLEOTIDE SEQUENCE [LARGE SCALE GENOMIC DNA]</scope>
    <source>
        <strain evidence="8 9">CCM5976</strain>
    </source>
</reference>
<evidence type="ECO:0000313" key="9">
    <source>
        <dbReference type="Proteomes" id="UP000030418"/>
    </source>
</evidence>
<dbReference type="CDD" id="cd08232">
    <property type="entry name" value="idonate-5-DH"/>
    <property type="match status" value="1"/>
</dbReference>
<dbReference type="Gene3D" id="3.90.180.10">
    <property type="entry name" value="Medium-chain alcohol dehydrogenases, catalytic domain"/>
    <property type="match status" value="1"/>
</dbReference>
<evidence type="ECO:0000313" key="8">
    <source>
        <dbReference type="EMBL" id="KGQ31874.1"/>
    </source>
</evidence>
<evidence type="ECO:0000256" key="5">
    <source>
        <dbReference type="ARBA" id="ARBA00023002"/>
    </source>
</evidence>
<keyword evidence="3" id="KW-0479">Metal-binding</keyword>
<dbReference type="GO" id="GO:0046872">
    <property type="term" value="F:metal ion binding"/>
    <property type="evidence" value="ECO:0007669"/>
    <property type="project" value="UniProtKB-KW"/>
</dbReference>
<feature type="domain" description="Alcohol dehydrogenase-like C-terminal" evidence="6">
    <location>
        <begin position="176"/>
        <end position="299"/>
    </location>
</feature>
<dbReference type="InterPro" id="IPR036291">
    <property type="entry name" value="NAD(P)-bd_dom_sf"/>
</dbReference>
<comment type="caution">
    <text evidence="8">The sequence shown here is derived from an EMBL/GenBank/DDBJ whole genome shotgun (WGS) entry which is preliminary data.</text>
</comment>
<evidence type="ECO:0000256" key="2">
    <source>
        <dbReference type="ARBA" id="ARBA00008072"/>
    </source>
</evidence>